<evidence type="ECO:0000259" key="7">
    <source>
        <dbReference type="Pfam" id="PF09157"/>
    </source>
</evidence>
<dbReference type="PANTHER" id="PTHR13767">
    <property type="entry name" value="TRNA-PSEUDOURIDINE SYNTHASE"/>
    <property type="match status" value="1"/>
</dbReference>
<dbReference type="Gene3D" id="3.30.2350.10">
    <property type="entry name" value="Pseudouridine synthase"/>
    <property type="match status" value="1"/>
</dbReference>
<evidence type="ECO:0000256" key="3">
    <source>
        <dbReference type="ARBA" id="ARBA00022694"/>
    </source>
</evidence>
<dbReference type="Pfam" id="PF09157">
    <property type="entry name" value="TruB-C_2"/>
    <property type="match status" value="1"/>
</dbReference>
<feature type="domain" description="tRNA pseudouridine synthase II TruB subfamily 1 C-terminal" evidence="7">
    <location>
        <begin position="253"/>
        <end position="310"/>
    </location>
</feature>
<proteinExistence type="inferred from homology"/>
<evidence type="ECO:0000259" key="8">
    <source>
        <dbReference type="Pfam" id="PF16198"/>
    </source>
</evidence>
<dbReference type="GO" id="GO:0003723">
    <property type="term" value="F:RNA binding"/>
    <property type="evidence" value="ECO:0007669"/>
    <property type="project" value="InterPro"/>
</dbReference>
<dbReference type="InterPro" id="IPR014780">
    <property type="entry name" value="tRNA_psdUridine_synth_TruB"/>
</dbReference>
<dbReference type="CDD" id="cd02573">
    <property type="entry name" value="PseudoU_synth_EcTruB"/>
    <property type="match status" value="1"/>
</dbReference>
<dbReference type="Gene3D" id="2.30.130.10">
    <property type="entry name" value="PUA domain"/>
    <property type="match status" value="1"/>
</dbReference>
<evidence type="ECO:0000259" key="6">
    <source>
        <dbReference type="Pfam" id="PF01509"/>
    </source>
</evidence>
<evidence type="ECO:0000256" key="1">
    <source>
        <dbReference type="ARBA" id="ARBA00000385"/>
    </source>
</evidence>
<dbReference type="HAMAP" id="MF_01080">
    <property type="entry name" value="TruB_bact"/>
    <property type="match status" value="1"/>
</dbReference>
<keyword evidence="4 5" id="KW-0413">Isomerase</keyword>
<evidence type="ECO:0000313" key="10">
    <source>
        <dbReference type="Proteomes" id="UP000532440"/>
    </source>
</evidence>
<feature type="domain" description="tRNA pseudouridylate synthase B C-terminal" evidence="8">
    <location>
        <begin position="192"/>
        <end position="249"/>
    </location>
</feature>
<dbReference type="GO" id="GO:1990481">
    <property type="term" value="P:mRNA pseudouridine synthesis"/>
    <property type="evidence" value="ECO:0007669"/>
    <property type="project" value="TreeGrafter"/>
</dbReference>
<feature type="active site" description="Nucleophile" evidence="5">
    <location>
        <position position="48"/>
    </location>
</feature>
<dbReference type="InterPro" id="IPR002501">
    <property type="entry name" value="PsdUridine_synth_N"/>
</dbReference>
<comment type="function">
    <text evidence="5">Responsible for synthesis of pseudouridine from uracil-55 in the psi GC loop of transfer RNAs.</text>
</comment>
<evidence type="ECO:0000256" key="2">
    <source>
        <dbReference type="ARBA" id="ARBA00005642"/>
    </source>
</evidence>
<name>A0A7W8HI08_9BURK</name>
<dbReference type="CDD" id="cd21152">
    <property type="entry name" value="PUA_TruB_bacterial"/>
    <property type="match status" value="1"/>
</dbReference>
<sequence length="322" mass="34412">MNTQRKQRDCIDGLLLLDKPKGMTSNDALLRARRLFNARKAGHGGTLDPMASGLLPIAFGEATKFAGDALGADKAYLAEFTFGITTDTGDAEGAILERRPVDLAQAQVRAAADGFLGEIDQVPPMYSALKRDGRPLYEYARAGITLERAPRRVTIRSIDLIDFGPVAEVAAGEPGSLRAVLRVACSKGTYIRTLAEDIGAVLGCGAHLSALRRERVGALGLAGSVSLDRLEAMTPAERLACLAPVDSLLAALPRVLLDEEHARRFLHGQRLRVPLAEPRQADPRVRVYLRDALLGIATLDGGLLVPQRLVGNAQEPAAADAQ</sequence>
<comment type="caution">
    <text evidence="9">The sequence shown here is derived from an EMBL/GenBank/DDBJ whole genome shotgun (WGS) entry which is preliminary data.</text>
</comment>
<dbReference type="InterPro" id="IPR015240">
    <property type="entry name" value="tRNA_sdUridine_synth_fam1_C"/>
</dbReference>
<dbReference type="InterPro" id="IPR036974">
    <property type="entry name" value="PUA_sf"/>
</dbReference>
<dbReference type="InterPro" id="IPR015947">
    <property type="entry name" value="PUA-like_sf"/>
</dbReference>
<dbReference type="InterPro" id="IPR032819">
    <property type="entry name" value="TruB_C"/>
</dbReference>
<organism evidence="9 10">
    <name type="scientific">Quisquiliibacterium transsilvanicum</name>
    <dbReference type="NCBI Taxonomy" id="1549638"/>
    <lineage>
        <taxon>Bacteria</taxon>
        <taxon>Pseudomonadati</taxon>
        <taxon>Pseudomonadota</taxon>
        <taxon>Betaproteobacteria</taxon>
        <taxon>Burkholderiales</taxon>
        <taxon>Burkholderiaceae</taxon>
        <taxon>Quisquiliibacterium</taxon>
    </lineage>
</organism>
<comment type="similarity">
    <text evidence="2 5">Belongs to the pseudouridine synthase TruB family. Type 1 subfamily.</text>
</comment>
<dbReference type="SUPFAM" id="SSF88697">
    <property type="entry name" value="PUA domain-like"/>
    <property type="match status" value="1"/>
</dbReference>
<evidence type="ECO:0000256" key="5">
    <source>
        <dbReference type="HAMAP-Rule" id="MF_01080"/>
    </source>
</evidence>
<dbReference type="InterPro" id="IPR020103">
    <property type="entry name" value="PsdUridine_synth_cat_dom_sf"/>
</dbReference>
<dbReference type="AlphaFoldDB" id="A0A7W8HI08"/>
<protein>
    <recommendedName>
        <fullName evidence="5">tRNA pseudouridine synthase B</fullName>
        <ecNumber evidence="5">5.4.99.25</ecNumber>
    </recommendedName>
    <alternativeName>
        <fullName evidence="5">tRNA pseudouridine(55) synthase</fullName>
        <shortName evidence="5">Psi55 synthase</shortName>
    </alternativeName>
    <alternativeName>
        <fullName evidence="5">tRNA pseudouridylate synthase</fullName>
    </alternativeName>
    <alternativeName>
        <fullName evidence="5">tRNA-uridine isomerase</fullName>
    </alternativeName>
</protein>
<accession>A0A7W8HI08</accession>
<evidence type="ECO:0000256" key="4">
    <source>
        <dbReference type="ARBA" id="ARBA00023235"/>
    </source>
</evidence>
<gene>
    <name evidence="5" type="primary">truB</name>
    <name evidence="9" type="ORF">HNQ70_002438</name>
</gene>
<dbReference type="NCBIfam" id="TIGR00431">
    <property type="entry name" value="TruB"/>
    <property type="match status" value="1"/>
</dbReference>
<evidence type="ECO:0000313" key="9">
    <source>
        <dbReference type="EMBL" id="MBB5272424.1"/>
    </source>
</evidence>
<dbReference type="Pfam" id="PF16198">
    <property type="entry name" value="TruB_C_2"/>
    <property type="match status" value="1"/>
</dbReference>
<dbReference type="PANTHER" id="PTHR13767:SF2">
    <property type="entry name" value="PSEUDOURIDYLATE SYNTHASE TRUB1"/>
    <property type="match status" value="1"/>
</dbReference>
<keyword evidence="10" id="KW-1185">Reference proteome</keyword>
<dbReference type="EMBL" id="JACHGB010000004">
    <property type="protein sequence ID" value="MBB5272424.1"/>
    <property type="molecule type" value="Genomic_DNA"/>
</dbReference>
<comment type="catalytic activity">
    <reaction evidence="1 5">
        <text>uridine(55) in tRNA = pseudouridine(55) in tRNA</text>
        <dbReference type="Rhea" id="RHEA:42532"/>
        <dbReference type="Rhea" id="RHEA-COMP:10101"/>
        <dbReference type="Rhea" id="RHEA-COMP:10102"/>
        <dbReference type="ChEBI" id="CHEBI:65314"/>
        <dbReference type="ChEBI" id="CHEBI:65315"/>
        <dbReference type="EC" id="5.4.99.25"/>
    </reaction>
</comment>
<dbReference type="SUPFAM" id="SSF55120">
    <property type="entry name" value="Pseudouridine synthase"/>
    <property type="match status" value="1"/>
</dbReference>
<dbReference type="RefSeq" id="WP_183967831.1">
    <property type="nucleotide sequence ID" value="NZ_BAABEW010000025.1"/>
</dbReference>
<reference evidence="9 10" key="1">
    <citation type="submission" date="2020-08" db="EMBL/GenBank/DDBJ databases">
        <title>Genomic Encyclopedia of Type Strains, Phase IV (KMG-IV): sequencing the most valuable type-strain genomes for metagenomic binning, comparative biology and taxonomic classification.</title>
        <authorList>
            <person name="Goeker M."/>
        </authorList>
    </citation>
    <scope>NUCLEOTIDE SEQUENCE [LARGE SCALE GENOMIC DNA]</scope>
    <source>
        <strain evidence="9 10">DSM 29781</strain>
    </source>
</reference>
<dbReference type="GO" id="GO:0031119">
    <property type="term" value="P:tRNA pseudouridine synthesis"/>
    <property type="evidence" value="ECO:0007669"/>
    <property type="project" value="UniProtKB-UniRule"/>
</dbReference>
<dbReference type="GO" id="GO:0160148">
    <property type="term" value="F:tRNA pseudouridine(55) synthase activity"/>
    <property type="evidence" value="ECO:0007669"/>
    <property type="project" value="UniProtKB-EC"/>
</dbReference>
<keyword evidence="3 5" id="KW-0819">tRNA processing</keyword>
<feature type="domain" description="Pseudouridine synthase II N-terminal" evidence="6">
    <location>
        <begin position="33"/>
        <end position="191"/>
    </location>
</feature>
<dbReference type="Proteomes" id="UP000532440">
    <property type="component" value="Unassembled WGS sequence"/>
</dbReference>
<dbReference type="Pfam" id="PF01509">
    <property type="entry name" value="TruB_N"/>
    <property type="match status" value="1"/>
</dbReference>
<dbReference type="EC" id="5.4.99.25" evidence="5"/>